<dbReference type="AlphaFoldDB" id="A0A497ZRS9"/>
<dbReference type="Proteomes" id="UP000271700">
    <property type="component" value="Unassembled WGS sequence"/>
</dbReference>
<feature type="transmembrane region" description="Helical" evidence="1">
    <location>
        <begin position="6"/>
        <end position="24"/>
    </location>
</feature>
<dbReference type="SMART" id="SM00327">
    <property type="entry name" value="VWA"/>
    <property type="match status" value="1"/>
</dbReference>
<reference evidence="3 4" key="1">
    <citation type="submission" date="2018-10" db="EMBL/GenBank/DDBJ databases">
        <title>Genomic Encyclopedia of Archaeal and Bacterial Type Strains, Phase II (KMG-II): from individual species to whole genera.</title>
        <authorList>
            <person name="Goeker M."/>
        </authorList>
    </citation>
    <scope>NUCLEOTIDE SEQUENCE [LARGE SCALE GENOMIC DNA]</scope>
    <source>
        <strain evidence="3 4">DSM 29317</strain>
    </source>
</reference>
<evidence type="ECO:0000313" key="4">
    <source>
        <dbReference type="Proteomes" id="UP000271700"/>
    </source>
</evidence>
<gene>
    <name evidence="3" type="ORF">CLV75_0656</name>
</gene>
<dbReference type="PANTHER" id="PTHR22550">
    <property type="entry name" value="SPORE GERMINATION PROTEIN"/>
    <property type="match status" value="1"/>
</dbReference>
<proteinExistence type="predicted"/>
<organism evidence="3 4">
    <name type="scientific">Ruegeria conchae</name>
    <dbReference type="NCBI Taxonomy" id="981384"/>
    <lineage>
        <taxon>Bacteria</taxon>
        <taxon>Pseudomonadati</taxon>
        <taxon>Pseudomonadota</taxon>
        <taxon>Alphaproteobacteria</taxon>
        <taxon>Rhodobacterales</taxon>
        <taxon>Roseobacteraceae</taxon>
        <taxon>Ruegeria</taxon>
    </lineage>
</organism>
<name>A0A497ZRS9_9RHOB</name>
<dbReference type="Pfam" id="PF00092">
    <property type="entry name" value="VWA"/>
    <property type="match status" value="1"/>
</dbReference>
<protein>
    <submittedName>
        <fullName evidence="3">Ca-activated chloride channel family protein</fullName>
    </submittedName>
</protein>
<keyword evidence="1" id="KW-0812">Transmembrane</keyword>
<dbReference type="InterPro" id="IPR036465">
    <property type="entry name" value="vWFA_dom_sf"/>
</dbReference>
<dbReference type="PROSITE" id="PS50234">
    <property type="entry name" value="VWFA"/>
    <property type="match status" value="1"/>
</dbReference>
<dbReference type="InterPro" id="IPR002035">
    <property type="entry name" value="VWF_A"/>
</dbReference>
<keyword evidence="1" id="KW-1133">Transmembrane helix</keyword>
<evidence type="ECO:0000313" key="3">
    <source>
        <dbReference type="EMBL" id="RLK10677.1"/>
    </source>
</evidence>
<feature type="domain" description="VWFA" evidence="2">
    <location>
        <begin position="95"/>
        <end position="279"/>
    </location>
</feature>
<dbReference type="RefSeq" id="WP_010440240.1">
    <property type="nucleotide sequence ID" value="NZ_RCCT01000001.1"/>
</dbReference>
<sequence length="328" mass="35942">MFSFAAPWVFLLLPLPALVYFFALPHREKTTSIRIPFFRRVAQAAGVEPNSGSVIPVRSRLQTASVMLIWILLVLSLARPEQLGNPIVIEKSARDVVLALDISGSMDQRDFKSETGGPVQRLEAVKDVLKQFIAERDGDRMALIIFGTRAFIQAPFTEDLNSLNGFLDQTHVGMAGPNTALGDAIGLGIRTFESSEVDQRLMIVLSDGADTSSRMTPVNASAIAAEKNVVIYTIGVGDPNATGEDRVDLQALKDIADRTGGEYFFADDASALAQTYERIDQLNPRIVETQSYRPTNSLAHIPLAIALIVILISTTWFHFAQQRKGVVQ</sequence>
<feature type="transmembrane region" description="Helical" evidence="1">
    <location>
        <begin position="298"/>
        <end position="319"/>
    </location>
</feature>
<dbReference type="STRING" id="981384.GCA_000192475_03327"/>
<dbReference type="SUPFAM" id="SSF53300">
    <property type="entry name" value="vWA-like"/>
    <property type="match status" value="1"/>
</dbReference>
<keyword evidence="1" id="KW-0472">Membrane</keyword>
<evidence type="ECO:0000259" key="2">
    <source>
        <dbReference type="PROSITE" id="PS50234"/>
    </source>
</evidence>
<dbReference type="OrthoDB" id="6206554at2"/>
<evidence type="ECO:0000256" key="1">
    <source>
        <dbReference type="SAM" id="Phobius"/>
    </source>
</evidence>
<dbReference type="Gene3D" id="3.40.50.410">
    <property type="entry name" value="von Willebrand factor, type A domain"/>
    <property type="match status" value="1"/>
</dbReference>
<comment type="caution">
    <text evidence="3">The sequence shown here is derived from an EMBL/GenBank/DDBJ whole genome shotgun (WGS) entry which is preliminary data.</text>
</comment>
<dbReference type="PANTHER" id="PTHR22550:SF18">
    <property type="entry name" value="VWFA DOMAIN-CONTAINING PROTEIN"/>
    <property type="match status" value="1"/>
</dbReference>
<dbReference type="InterPro" id="IPR050768">
    <property type="entry name" value="UPF0353/GerABKA_families"/>
</dbReference>
<accession>A0A497ZRS9</accession>
<dbReference type="EMBL" id="RCCT01000001">
    <property type="protein sequence ID" value="RLK10677.1"/>
    <property type="molecule type" value="Genomic_DNA"/>
</dbReference>
<keyword evidence="4" id="KW-1185">Reference proteome</keyword>